<dbReference type="PANTHER" id="PTHR30126:SF39">
    <property type="entry name" value="HTH-TYPE TRANSCRIPTIONAL REGULATOR CYSL"/>
    <property type="match status" value="1"/>
</dbReference>
<feature type="domain" description="HTH lysR-type" evidence="5">
    <location>
        <begin position="16"/>
        <end position="73"/>
    </location>
</feature>
<organism evidence="6 7">
    <name type="scientific">Pigmentiphaga aceris</name>
    <dbReference type="NCBI Taxonomy" id="1940612"/>
    <lineage>
        <taxon>Bacteria</taxon>
        <taxon>Pseudomonadati</taxon>
        <taxon>Pseudomonadota</taxon>
        <taxon>Betaproteobacteria</taxon>
        <taxon>Burkholderiales</taxon>
        <taxon>Alcaligenaceae</taxon>
        <taxon>Pigmentiphaga</taxon>
    </lineage>
</organism>
<evidence type="ECO:0000313" key="7">
    <source>
        <dbReference type="Proteomes" id="UP000325161"/>
    </source>
</evidence>
<dbReference type="Proteomes" id="UP000325161">
    <property type="component" value="Chromosome"/>
</dbReference>
<reference evidence="6 7" key="1">
    <citation type="submission" date="2019-08" db="EMBL/GenBank/DDBJ databases">
        <title>Amphibian skin-associated Pigmentiphaga: genome sequence and occurrence across geography and hosts.</title>
        <authorList>
            <person name="Bletz M.C."/>
            <person name="Bunk B."/>
            <person name="Sproeer C."/>
            <person name="Biwer P."/>
            <person name="Reiter S."/>
            <person name="Rabemananjara F.C.E."/>
            <person name="Schulz S."/>
            <person name="Overmann J."/>
            <person name="Vences M."/>
        </authorList>
    </citation>
    <scope>NUCLEOTIDE SEQUENCE [LARGE SCALE GENOMIC DNA]</scope>
    <source>
        <strain evidence="6 7">Mada1488</strain>
    </source>
</reference>
<name>A0A5C0ARK6_9BURK</name>
<dbReference type="Pfam" id="PF03466">
    <property type="entry name" value="LysR_substrate"/>
    <property type="match status" value="1"/>
</dbReference>
<dbReference type="GO" id="GO:0003700">
    <property type="term" value="F:DNA-binding transcription factor activity"/>
    <property type="evidence" value="ECO:0007669"/>
    <property type="project" value="InterPro"/>
</dbReference>
<dbReference type="KEGG" id="pacr:FXN63_01985"/>
<dbReference type="InterPro" id="IPR036390">
    <property type="entry name" value="WH_DNA-bd_sf"/>
</dbReference>
<dbReference type="PRINTS" id="PR00039">
    <property type="entry name" value="HTHLYSR"/>
</dbReference>
<dbReference type="CDD" id="cd05466">
    <property type="entry name" value="PBP2_LTTR_substrate"/>
    <property type="match status" value="1"/>
</dbReference>
<dbReference type="OrthoDB" id="6113677at2"/>
<gene>
    <name evidence="6" type="ORF">FXN63_01985</name>
</gene>
<dbReference type="Gene3D" id="1.10.10.10">
    <property type="entry name" value="Winged helix-like DNA-binding domain superfamily/Winged helix DNA-binding domain"/>
    <property type="match status" value="1"/>
</dbReference>
<dbReference type="PANTHER" id="PTHR30126">
    <property type="entry name" value="HTH-TYPE TRANSCRIPTIONAL REGULATOR"/>
    <property type="match status" value="1"/>
</dbReference>
<evidence type="ECO:0000256" key="2">
    <source>
        <dbReference type="ARBA" id="ARBA00023015"/>
    </source>
</evidence>
<evidence type="ECO:0000256" key="3">
    <source>
        <dbReference type="ARBA" id="ARBA00023125"/>
    </source>
</evidence>
<evidence type="ECO:0000256" key="1">
    <source>
        <dbReference type="ARBA" id="ARBA00009437"/>
    </source>
</evidence>
<dbReference type="Gene3D" id="3.40.190.10">
    <property type="entry name" value="Periplasmic binding protein-like II"/>
    <property type="match status" value="2"/>
</dbReference>
<dbReference type="EMBL" id="CP043046">
    <property type="protein sequence ID" value="QEI04749.1"/>
    <property type="molecule type" value="Genomic_DNA"/>
</dbReference>
<evidence type="ECO:0000313" key="6">
    <source>
        <dbReference type="EMBL" id="QEI04749.1"/>
    </source>
</evidence>
<dbReference type="InterPro" id="IPR005119">
    <property type="entry name" value="LysR_subst-bd"/>
</dbReference>
<dbReference type="Pfam" id="PF00126">
    <property type="entry name" value="HTH_1"/>
    <property type="match status" value="1"/>
</dbReference>
<dbReference type="InterPro" id="IPR036388">
    <property type="entry name" value="WH-like_DNA-bd_sf"/>
</dbReference>
<dbReference type="RefSeq" id="WP_148812354.1">
    <property type="nucleotide sequence ID" value="NZ_CP043046.1"/>
</dbReference>
<comment type="similarity">
    <text evidence="1">Belongs to the LysR transcriptional regulatory family.</text>
</comment>
<dbReference type="SUPFAM" id="SSF53850">
    <property type="entry name" value="Periplasmic binding protein-like II"/>
    <property type="match status" value="1"/>
</dbReference>
<dbReference type="SUPFAM" id="SSF46785">
    <property type="entry name" value="Winged helix' DNA-binding domain"/>
    <property type="match status" value="1"/>
</dbReference>
<dbReference type="AlphaFoldDB" id="A0A5C0ARK6"/>
<keyword evidence="4" id="KW-0804">Transcription</keyword>
<protein>
    <submittedName>
        <fullName evidence="6">LysR family transcriptional regulator</fullName>
    </submittedName>
</protein>
<dbReference type="GO" id="GO:0000976">
    <property type="term" value="F:transcription cis-regulatory region binding"/>
    <property type="evidence" value="ECO:0007669"/>
    <property type="project" value="TreeGrafter"/>
</dbReference>
<dbReference type="PROSITE" id="PS50931">
    <property type="entry name" value="HTH_LYSR"/>
    <property type="match status" value="1"/>
</dbReference>
<accession>A0A5C0ARK6</accession>
<evidence type="ECO:0000256" key="4">
    <source>
        <dbReference type="ARBA" id="ARBA00023163"/>
    </source>
</evidence>
<keyword evidence="7" id="KW-1185">Reference proteome</keyword>
<sequence length="338" mass="37477">MPKASPTTLAARESYPDWSLLTTWVAVVDSKSVSAAATLLGISQAAVSQRIKLLEASLETSLLDRSTRPAKPTTAGERLFEHATQLLQRADEMVEGVRNLSRAKRHIVRFGCVDSFAATIGPTLIRGLSGASRQIRLWSGLTPVLDSLLENRQLDIAVTTSSVSSRPGIKRQTIFTEPYLLVLPKDFDLSGCRSFGDIARRLQFIRYSSRSVIGQDVDRYLEGLGEFFERSYEFDATDPLLSLVSEGLGFALTTPLCIWQSRHLIPTLQVLPVSRLRAAGDPYPVLTRTFYMAYRENEMGKLPGEARDVMLMAWEKMVARQMGPAMGLASSDMWVELS</sequence>
<keyword evidence="3" id="KW-0238">DNA-binding</keyword>
<proteinExistence type="inferred from homology"/>
<dbReference type="InterPro" id="IPR000847">
    <property type="entry name" value="LysR_HTH_N"/>
</dbReference>
<keyword evidence="2" id="KW-0805">Transcription regulation</keyword>
<dbReference type="FunFam" id="1.10.10.10:FF:000001">
    <property type="entry name" value="LysR family transcriptional regulator"/>
    <property type="match status" value="1"/>
</dbReference>
<evidence type="ECO:0000259" key="5">
    <source>
        <dbReference type="PROSITE" id="PS50931"/>
    </source>
</evidence>